<evidence type="ECO:0000256" key="6">
    <source>
        <dbReference type="SAM" id="MobiDB-lite"/>
    </source>
</evidence>
<organism evidence="9">
    <name type="scientific">uncultured Nocardioides sp</name>
    <dbReference type="NCBI Taxonomy" id="198441"/>
    <lineage>
        <taxon>Bacteria</taxon>
        <taxon>Bacillati</taxon>
        <taxon>Actinomycetota</taxon>
        <taxon>Actinomycetes</taxon>
        <taxon>Propionibacteriales</taxon>
        <taxon>Nocardioidaceae</taxon>
        <taxon>Nocardioides</taxon>
        <taxon>environmental samples</taxon>
    </lineage>
</organism>
<evidence type="ECO:0000256" key="7">
    <source>
        <dbReference type="SAM" id="Phobius"/>
    </source>
</evidence>
<keyword evidence="7" id="KW-0812">Transmembrane</keyword>
<dbReference type="GO" id="GO:0004673">
    <property type="term" value="F:protein histidine kinase activity"/>
    <property type="evidence" value="ECO:0007669"/>
    <property type="project" value="UniProtKB-EC"/>
</dbReference>
<evidence type="ECO:0000256" key="2">
    <source>
        <dbReference type="ARBA" id="ARBA00012438"/>
    </source>
</evidence>
<dbReference type="Pfam" id="PF13687">
    <property type="entry name" value="DUF4153"/>
    <property type="match status" value="1"/>
</dbReference>
<dbReference type="InterPro" id="IPR005467">
    <property type="entry name" value="His_kinase_dom"/>
</dbReference>
<gene>
    <name evidence="9" type="ORF">AVDCRST_MAG06-3080</name>
</gene>
<dbReference type="InterPro" id="IPR050736">
    <property type="entry name" value="Sensor_HK_Regulatory"/>
</dbReference>
<evidence type="ECO:0000256" key="1">
    <source>
        <dbReference type="ARBA" id="ARBA00000085"/>
    </source>
</evidence>
<feature type="transmembrane region" description="Helical" evidence="7">
    <location>
        <begin position="462"/>
        <end position="481"/>
    </location>
</feature>
<dbReference type="PRINTS" id="PR00344">
    <property type="entry name" value="BCTRLSENSOR"/>
</dbReference>
<evidence type="ECO:0000256" key="3">
    <source>
        <dbReference type="ARBA" id="ARBA00022679"/>
    </source>
</evidence>
<name>A0A6J4PLI5_9ACTN</name>
<feature type="transmembrane region" description="Helical" evidence="7">
    <location>
        <begin position="529"/>
        <end position="552"/>
    </location>
</feature>
<dbReference type="EMBL" id="CADCUP010000205">
    <property type="protein sequence ID" value="CAA9414326.1"/>
    <property type="molecule type" value="Genomic_DNA"/>
</dbReference>
<dbReference type="GO" id="GO:0000160">
    <property type="term" value="P:phosphorelay signal transduction system"/>
    <property type="evidence" value="ECO:0007669"/>
    <property type="project" value="UniProtKB-KW"/>
</dbReference>
<feature type="transmembrane region" description="Helical" evidence="7">
    <location>
        <begin position="251"/>
        <end position="268"/>
    </location>
</feature>
<feature type="transmembrane region" description="Helical" evidence="7">
    <location>
        <begin position="274"/>
        <end position="291"/>
    </location>
</feature>
<feature type="region of interest" description="Disordered" evidence="6">
    <location>
        <begin position="153"/>
        <end position="173"/>
    </location>
</feature>
<dbReference type="CDD" id="cd00075">
    <property type="entry name" value="HATPase"/>
    <property type="match status" value="1"/>
</dbReference>
<keyword evidence="7" id="KW-0472">Membrane</keyword>
<keyword evidence="5" id="KW-0902">Two-component regulatory system</keyword>
<feature type="transmembrane region" description="Helical" evidence="7">
    <location>
        <begin position="493"/>
        <end position="517"/>
    </location>
</feature>
<keyword evidence="4" id="KW-0418">Kinase</keyword>
<keyword evidence="3" id="KW-0808">Transferase</keyword>
<feature type="transmembrane region" description="Helical" evidence="7">
    <location>
        <begin position="228"/>
        <end position="244"/>
    </location>
</feature>
<dbReference type="SMART" id="SM00387">
    <property type="entry name" value="HATPase_c"/>
    <property type="match status" value="1"/>
</dbReference>
<dbReference type="EC" id="2.7.13.3" evidence="2"/>
<feature type="domain" description="Histidine kinase" evidence="8">
    <location>
        <begin position="1"/>
        <end position="153"/>
    </location>
</feature>
<dbReference type="Pfam" id="PF02518">
    <property type="entry name" value="HATPase_c"/>
    <property type="match status" value="1"/>
</dbReference>
<evidence type="ECO:0000313" key="9">
    <source>
        <dbReference type="EMBL" id="CAA9414326.1"/>
    </source>
</evidence>
<proteinExistence type="predicted"/>
<reference evidence="9" key="1">
    <citation type="submission" date="2020-02" db="EMBL/GenBank/DDBJ databases">
        <authorList>
            <person name="Meier V. D."/>
        </authorList>
    </citation>
    <scope>NUCLEOTIDE SEQUENCE</scope>
    <source>
        <strain evidence="9">AVDCRST_MAG06</strain>
    </source>
</reference>
<keyword evidence="7" id="KW-1133">Transmembrane helix</keyword>
<dbReference type="RefSeq" id="WP_295661315.1">
    <property type="nucleotide sequence ID" value="NZ_CADCUP010000205.1"/>
</dbReference>
<feature type="transmembrane region" description="Helical" evidence="7">
    <location>
        <begin position="558"/>
        <end position="577"/>
    </location>
</feature>
<dbReference type="SUPFAM" id="SSF55874">
    <property type="entry name" value="ATPase domain of HSP90 chaperone/DNA topoisomerase II/histidine kinase"/>
    <property type="match status" value="1"/>
</dbReference>
<evidence type="ECO:0000256" key="5">
    <source>
        <dbReference type="ARBA" id="ARBA00023012"/>
    </source>
</evidence>
<dbReference type="Gene3D" id="3.30.565.10">
    <property type="entry name" value="Histidine kinase-like ATPase, C-terminal domain"/>
    <property type="match status" value="1"/>
</dbReference>
<feature type="transmembrane region" description="Helical" evidence="7">
    <location>
        <begin position="337"/>
        <end position="362"/>
    </location>
</feature>
<dbReference type="PANTHER" id="PTHR43711:SF32">
    <property type="entry name" value="SENSOR-TYPE HISTIDINE KINASE PRRB"/>
    <property type="match status" value="1"/>
</dbReference>
<dbReference type="InterPro" id="IPR004358">
    <property type="entry name" value="Sig_transdc_His_kin-like_C"/>
</dbReference>
<accession>A0A6J4PLI5</accession>
<dbReference type="InterPro" id="IPR025291">
    <property type="entry name" value="DUF4153"/>
</dbReference>
<dbReference type="PANTHER" id="PTHR43711">
    <property type="entry name" value="TWO-COMPONENT HISTIDINE KINASE"/>
    <property type="match status" value="1"/>
</dbReference>
<sequence>LAATGTPPTRGVRFTVSAPGGLVVRADPARLRQLVGNLLDNAARHSPAGGVVAVLAAGGAATWTLAVTDSGPGVPTADRDRVFERFGTLVHADGSTTGSATGSVTGGGTGGGTGLGLAIARWVAELHGGTVRFTDPLDGASGARVVVELPVSPSGAPRVAQGPPVPRSAPAAAAPDPEPVVVPSILSPIFGSFWPEDGVPARRDLVLASAAVGVLAGVLLPFRAPGLAMFLMLLAATGTVAYAARHRREPFTLACLAGCALLCLPVVLLDAAWISTLCWLAGGALALVGVTRGRSVPSFVLAGVSWPLASLRGLPWFGRSLQGLAGRGHAPGLLRTVVWSALALVVFGALFASADALVASWLGAIVPDWEVDTFVLRAFLSAAVFGLVLAAAYLALNPPRTRAADLPEPTPVRHRYEWLAPVLLVDAVLALFLVAQAAVVFGGHDYLERTTGLTYAEYVHQGFGQLTVATALTLLVVWAASRKASRTTPGDRLALRASLGVLCLMTLVVVASALYRMDLYQEAYGFTRLRLLVDVFEGWLGLVVLLVLVAGLRLDGRWLPRVAVLTGAAALAGLAVLNPDAWIARHNLDRYEATGKVDLPYLGSLSADAVPELLRLSGPDLACARPRGWSSDDDWLAWNLGRERARDALGAEELRAPAPLACPVD</sequence>
<evidence type="ECO:0000256" key="4">
    <source>
        <dbReference type="ARBA" id="ARBA00022777"/>
    </source>
</evidence>
<feature type="non-terminal residue" evidence="9">
    <location>
        <position position="1"/>
    </location>
</feature>
<protein>
    <recommendedName>
        <fullName evidence="2">histidine kinase</fullName>
        <ecNumber evidence="2">2.7.13.3</ecNumber>
    </recommendedName>
</protein>
<comment type="catalytic activity">
    <reaction evidence="1">
        <text>ATP + protein L-histidine = ADP + protein N-phospho-L-histidine.</text>
        <dbReference type="EC" id="2.7.13.3"/>
    </reaction>
</comment>
<dbReference type="InterPro" id="IPR003594">
    <property type="entry name" value="HATPase_dom"/>
</dbReference>
<evidence type="ECO:0000259" key="8">
    <source>
        <dbReference type="PROSITE" id="PS50109"/>
    </source>
</evidence>
<dbReference type="AlphaFoldDB" id="A0A6J4PLI5"/>
<dbReference type="PROSITE" id="PS50109">
    <property type="entry name" value="HIS_KIN"/>
    <property type="match status" value="1"/>
</dbReference>
<feature type="transmembrane region" description="Helical" evidence="7">
    <location>
        <begin position="374"/>
        <end position="396"/>
    </location>
</feature>
<dbReference type="InterPro" id="IPR036890">
    <property type="entry name" value="HATPase_C_sf"/>
</dbReference>
<feature type="transmembrane region" description="Helical" evidence="7">
    <location>
        <begin position="416"/>
        <end position="441"/>
    </location>
</feature>